<organism evidence="8 9">
    <name type="scientific">Chloropicon roscoffensis</name>
    <dbReference type="NCBI Taxonomy" id="1461544"/>
    <lineage>
        <taxon>Eukaryota</taxon>
        <taxon>Viridiplantae</taxon>
        <taxon>Chlorophyta</taxon>
        <taxon>Chloropicophyceae</taxon>
        <taxon>Chloropicales</taxon>
        <taxon>Chloropicaceae</taxon>
        <taxon>Chloropicon</taxon>
    </lineage>
</organism>
<sequence length="335" mass="37222">MRSEKIIETLQTLKELLDDGLITELTEQEYEAYRRKEIDLWVQRQRQSEGEGGDRGQAPDAAVGTSSGRGREVSGQGSDTKVEAGAPVRREPLPQKRGRGGPKNRSSLYRGVTFHKQTGRWWARVYTKGKHHSLGVYKDEEMAAEAFDKAVIKIRGKDADTNFPPQEYAEEMRSRGASEISVEKFILQLRSEAKRKAEVDNPKPAKTGYILFADHVRDRVKEDLTTDLAEGEKLHGRAIAKALMCAIAALWSKQDKETKEEWKARAKGLRTAVDQTPERAAVEGGPSTSQDAKAEGADGPGPSKRPRHEGEGEATHAEYYARVADLYHSHEDAAG</sequence>
<evidence type="ECO:0000259" key="7">
    <source>
        <dbReference type="PROSITE" id="PS51032"/>
    </source>
</evidence>
<comment type="subcellular location">
    <subcellularLocation>
        <location evidence="1">Nucleus</location>
    </subcellularLocation>
</comment>
<feature type="region of interest" description="Disordered" evidence="6">
    <location>
        <begin position="44"/>
        <end position="107"/>
    </location>
</feature>
<evidence type="ECO:0000256" key="6">
    <source>
        <dbReference type="SAM" id="MobiDB-lite"/>
    </source>
</evidence>
<gene>
    <name evidence="8" type="ORF">HKI87_06g40200</name>
</gene>
<dbReference type="PROSITE" id="PS51032">
    <property type="entry name" value="AP2_ERF"/>
    <property type="match status" value="1"/>
</dbReference>
<dbReference type="InterPro" id="IPR036955">
    <property type="entry name" value="AP2/ERF_dom_sf"/>
</dbReference>
<dbReference type="Gene3D" id="1.10.30.10">
    <property type="entry name" value="High mobility group box domain"/>
    <property type="match status" value="1"/>
</dbReference>
<reference evidence="8 9" key="1">
    <citation type="submission" date="2024-03" db="EMBL/GenBank/DDBJ databases">
        <title>Complete genome sequence of the green alga Chloropicon roscoffensis RCC1871.</title>
        <authorList>
            <person name="Lemieux C."/>
            <person name="Pombert J.-F."/>
            <person name="Otis C."/>
            <person name="Turmel M."/>
        </authorList>
    </citation>
    <scope>NUCLEOTIDE SEQUENCE [LARGE SCALE GENOMIC DNA]</scope>
    <source>
        <strain evidence="8 9">RCC1871</strain>
    </source>
</reference>
<evidence type="ECO:0000313" key="8">
    <source>
        <dbReference type="EMBL" id="WZN62483.1"/>
    </source>
</evidence>
<evidence type="ECO:0000256" key="2">
    <source>
        <dbReference type="ARBA" id="ARBA00023015"/>
    </source>
</evidence>
<dbReference type="GO" id="GO:0003700">
    <property type="term" value="F:DNA-binding transcription factor activity"/>
    <property type="evidence" value="ECO:0007669"/>
    <property type="project" value="InterPro"/>
</dbReference>
<keyword evidence="9" id="KW-1185">Reference proteome</keyword>
<evidence type="ECO:0000313" key="9">
    <source>
        <dbReference type="Proteomes" id="UP001472866"/>
    </source>
</evidence>
<feature type="domain" description="AP2/ERF" evidence="7">
    <location>
        <begin position="108"/>
        <end position="164"/>
    </location>
</feature>
<dbReference type="Proteomes" id="UP001472866">
    <property type="component" value="Chromosome 06"/>
</dbReference>
<dbReference type="CDD" id="cd00018">
    <property type="entry name" value="AP2"/>
    <property type="match status" value="1"/>
</dbReference>
<dbReference type="GO" id="GO:0005634">
    <property type="term" value="C:nucleus"/>
    <property type="evidence" value="ECO:0007669"/>
    <property type="project" value="UniProtKB-SubCell"/>
</dbReference>
<evidence type="ECO:0000256" key="3">
    <source>
        <dbReference type="ARBA" id="ARBA00023125"/>
    </source>
</evidence>
<evidence type="ECO:0000256" key="5">
    <source>
        <dbReference type="ARBA" id="ARBA00023242"/>
    </source>
</evidence>
<dbReference type="PANTHER" id="PTHR32467:SF213">
    <property type="entry name" value="OS03G0770700 PROTEIN"/>
    <property type="match status" value="1"/>
</dbReference>
<dbReference type="AlphaFoldDB" id="A0AAX4P8P7"/>
<dbReference type="Gene3D" id="3.30.730.10">
    <property type="entry name" value="AP2/ERF domain"/>
    <property type="match status" value="1"/>
</dbReference>
<dbReference type="InterPro" id="IPR016177">
    <property type="entry name" value="DNA-bd_dom_sf"/>
</dbReference>
<keyword evidence="3" id="KW-0238">DNA-binding</keyword>
<dbReference type="SUPFAM" id="SSF47095">
    <property type="entry name" value="HMG-box"/>
    <property type="match status" value="1"/>
</dbReference>
<dbReference type="InterPro" id="IPR001471">
    <property type="entry name" value="AP2/ERF_dom"/>
</dbReference>
<dbReference type="SUPFAM" id="SSF54171">
    <property type="entry name" value="DNA-binding domain"/>
    <property type="match status" value="1"/>
</dbReference>
<name>A0AAX4P8P7_9CHLO</name>
<dbReference type="EMBL" id="CP151506">
    <property type="protein sequence ID" value="WZN62483.1"/>
    <property type="molecule type" value="Genomic_DNA"/>
</dbReference>
<protein>
    <submittedName>
        <fullName evidence="8">AP2-like ethylene-responsive transcription factor</fullName>
    </submittedName>
</protein>
<dbReference type="PANTHER" id="PTHR32467">
    <property type="entry name" value="AP2-LIKE ETHYLENE-RESPONSIVE TRANSCRIPTION FACTOR"/>
    <property type="match status" value="1"/>
</dbReference>
<proteinExistence type="predicted"/>
<keyword evidence="5" id="KW-0539">Nucleus</keyword>
<dbReference type="InterPro" id="IPR036910">
    <property type="entry name" value="HMG_box_dom_sf"/>
</dbReference>
<feature type="region of interest" description="Disordered" evidence="6">
    <location>
        <begin position="258"/>
        <end position="318"/>
    </location>
</feature>
<evidence type="ECO:0000256" key="1">
    <source>
        <dbReference type="ARBA" id="ARBA00004123"/>
    </source>
</evidence>
<accession>A0AAX4P8P7</accession>
<dbReference type="SMART" id="SM00380">
    <property type="entry name" value="AP2"/>
    <property type="match status" value="1"/>
</dbReference>
<evidence type="ECO:0000256" key="4">
    <source>
        <dbReference type="ARBA" id="ARBA00023163"/>
    </source>
</evidence>
<keyword evidence="4" id="KW-0804">Transcription</keyword>
<dbReference type="GO" id="GO:0003677">
    <property type="term" value="F:DNA binding"/>
    <property type="evidence" value="ECO:0007669"/>
    <property type="project" value="UniProtKB-KW"/>
</dbReference>
<keyword evidence="2" id="KW-0805">Transcription regulation</keyword>